<dbReference type="InterPro" id="IPR006048">
    <property type="entry name" value="A-amylase/branching_C"/>
</dbReference>
<reference evidence="15" key="1">
    <citation type="journal article" date="2017" name="Genome Biol.">
        <title>Comparative genomics reveals high biological diversity and specific adaptations in the industrially and medically important fungal genus Aspergillus.</title>
        <authorList>
            <person name="de Vries R.P."/>
            <person name="Riley R."/>
            <person name="Wiebenga A."/>
            <person name="Aguilar-Osorio G."/>
            <person name="Amillis S."/>
            <person name="Uchima C.A."/>
            <person name="Anderluh G."/>
            <person name="Asadollahi M."/>
            <person name="Askin M."/>
            <person name="Barry K."/>
            <person name="Battaglia E."/>
            <person name="Bayram O."/>
            <person name="Benocci T."/>
            <person name="Braus-Stromeyer S.A."/>
            <person name="Caldana C."/>
            <person name="Canovas D."/>
            <person name="Cerqueira G.C."/>
            <person name="Chen F."/>
            <person name="Chen W."/>
            <person name="Choi C."/>
            <person name="Clum A."/>
            <person name="Dos Santos R.A."/>
            <person name="Damasio A.R."/>
            <person name="Diallinas G."/>
            <person name="Emri T."/>
            <person name="Fekete E."/>
            <person name="Flipphi M."/>
            <person name="Freyberg S."/>
            <person name="Gallo A."/>
            <person name="Gournas C."/>
            <person name="Habgood R."/>
            <person name="Hainaut M."/>
            <person name="Harispe M.L."/>
            <person name="Henrissat B."/>
            <person name="Hilden K.S."/>
            <person name="Hope R."/>
            <person name="Hossain A."/>
            <person name="Karabika E."/>
            <person name="Karaffa L."/>
            <person name="Karanyi Z."/>
            <person name="Krasevec N."/>
            <person name="Kuo A."/>
            <person name="Kusch H."/>
            <person name="LaButti K."/>
            <person name="Lagendijk E.L."/>
            <person name="Lapidus A."/>
            <person name="Levasseur A."/>
            <person name="Lindquist E."/>
            <person name="Lipzen A."/>
            <person name="Logrieco A.F."/>
            <person name="MacCabe A."/>
            <person name="Maekelae M.R."/>
            <person name="Malavazi I."/>
            <person name="Melin P."/>
            <person name="Meyer V."/>
            <person name="Mielnichuk N."/>
            <person name="Miskei M."/>
            <person name="Molnar A.P."/>
            <person name="Mule G."/>
            <person name="Ngan C.Y."/>
            <person name="Orejas M."/>
            <person name="Orosz E."/>
            <person name="Ouedraogo J.P."/>
            <person name="Overkamp K.M."/>
            <person name="Park H.-S."/>
            <person name="Perrone G."/>
            <person name="Piumi F."/>
            <person name="Punt P.J."/>
            <person name="Ram A.F."/>
            <person name="Ramon A."/>
            <person name="Rauscher S."/>
            <person name="Record E."/>
            <person name="Riano-Pachon D.M."/>
            <person name="Robert V."/>
            <person name="Roehrig J."/>
            <person name="Ruller R."/>
            <person name="Salamov A."/>
            <person name="Salih N.S."/>
            <person name="Samson R.A."/>
            <person name="Sandor E."/>
            <person name="Sanguinetti M."/>
            <person name="Schuetze T."/>
            <person name="Sepcic K."/>
            <person name="Shelest E."/>
            <person name="Sherlock G."/>
            <person name="Sophianopoulou V."/>
            <person name="Squina F.M."/>
            <person name="Sun H."/>
            <person name="Susca A."/>
            <person name="Todd R.B."/>
            <person name="Tsang A."/>
            <person name="Unkles S.E."/>
            <person name="van de Wiele N."/>
            <person name="van Rossen-Uffink D."/>
            <person name="Oliveira J.V."/>
            <person name="Vesth T.C."/>
            <person name="Visser J."/>
            <person name="Yu J.-H."/>
            <person name="Zhou M."/>
            <person name="Andersen M.R."/>
            <person name="Archer D.B."/>
            <person name="Baker S.E."/>
            <person name="Benoit I."/>
            <person name="Brakhage A.A."/>
            <person name="Braus G.H."/>
            <person name="Fischer R."/>
            <person name="Frisvad J.C."/>
            <person name="Goldman G.H."/>
            <person name="Houbraken J."/>
            <person name="Oakley B."/>
            <person name="Pocsi I."/>
            <person name="Scazzocchio C."/>
            <person name="Seiboth B."/>
            <person name="vanKuyk P.A."/>
            <person name="Wortman J."/>
            <person name="Dyer P.S."/>
            <person name="Grigoriev I.V."/>
        </authorList>
    </citation>
    <scope>NUCLEOTIDE SEQUENCE [LARGE SCALE GENOMIC DNA]</scope>
    <source>
        <strain evidence="15">CBS 593.65</strain>
    </source>
</reference>
<dbReference type="Gene3D" id="2.60.40.10">
    <property type="entry name" value="Immunoglobulins"/>
    <property type="match status" value="1"/>
</dbReference>
<evidence type="ECO:0000313" key="15">
    <source>
        <dbReference type="Proteomes" id="UP000184356"/>
    </source>
</evidence>
<evidence type="ECO:0000256" key="10">
    <source>
        <dbReference type="ARBA" id="ARBA00049618"/>
    </source>
</evidence>
<dbReference type="InterPro" id="IPR037439">
    <property type="entry name" value="Branching_enzy"/>
</dbReference>
<dbReference type="GeneID" id="63760395"/>
<comment type="similarity">
    <text evidence="3">Belongs to the glycosyl hydrolase 13 family. GlgB subfamily.</text>
</comment>
<dbReference type="CDD" id="cd02854">
    <property type="entry name" value="E_set_GBE_euk_N"/>
    <property type="match status" value="1"/>
</dbReference>
<dbReference type="STRING" id="1036612.A0A1L9TZJ3"/>
<dbReference type="FunFam" id="2.60.40.10:FF:000250">
    <property type="entry name" value="1,4-alpha-glucan-branching enzyme, chloroplastic/amyloplastic"/>
    <property type="match status" value="1"/>
</dbReference>
<dbReference type="InterPro" id="IPR004193">
    <property type="entry name" value="Glyco_hydro_13_N"/>
</dbReference>
<name>A0A1L9TZJ3_9EURO</name>
<gene>
    <name evidence="14" type="ORF">ASPSYDRAFT_26802</name>
</gene>
<accession>A0A1L9TZJ3</accession>
<organism evidence="14 15">
    <name type="scientific">Aspergillus sydowii CBS 593.65</name>
    <dbReference type="NCBI Taxonomy" id="1036612"/>
    <lineage>
        <taxon>Eukaryota</taxon>
        <taxon>Fungi</taxon>
        <taxon>Dikarya</taxon>
        <taxon>Ascomycota</taxon>
        <taxon>Pezizomycotina</taxon>
        <taxon>Eurotiomycetes</taxon>
        <taxon>Eurotiomycetidae</taxon>
        <taxon>Eurotiales</taxon>
        <taxon>Aspergillaceae</taxon>
        <taxon>Aspergillus</taxon>
        <taxon>Aspergillus subgen. Nidulantes</taxon>
    </lineage>
</organism>
<feature type="active site" description="Nucleophile" evidence="11">
    <location>
        <position position="420"/>
    </location>
</feature>
<dbReference type="VEuPathDB" id="FungiDB:ASPSYDRAFT_26802"/>
<feature type="domain" description="Glycosyl hydrolase family 13 catalytic" evidence="13">
    <location>
        <begin position="266"/>
        <end position="650"/>
    </location>
</feature>
<dbReference type="Pfam" id="PF00128">
    <property type="entry name" value="Alpha-amylase"/>
    <property type="match status" value="1"/>
</dbReference>
<dbReference type="InterPro" id="IPR017853">
    <property type="entry name" value="GH"/>
</dbReference>
<dbReference type="GO" id="GO:0005978">
    <property type="term" value="P:glycogen biosynthetic process"/>
    <property type="evidence" value="ECO:0007669"/>
    <property type="project" value="UniProtKB-UniPathway"/>
</dbReference>
<dbReference type="PANTHER" id="PTHR43651">
    <property type="entry name" value="1,4-ALPHA-GLUCAN-BRANCHING ENZYME"/>
    <property type="match status" value="1"/>
</dbReference>
<dbReference type="UniPathway" id="UPA00164"/>
<dbReference type="Proteomes" id="UP000184356">
    <property type="component" value="Unassembled WGS sequence"/>
</dbReference>
<dbReference type="PANTHER" id="PTHR43651:SF3">
    <property type="entry name" value="1,4-ALPHA-GLUCAN-BRANCHING ENZYME"/>
    <property type="match status" value="1"/>
</dbReference>
<dbReference type="GO" id="GO:0043169">
    <property type="term" value="F:cation binding"/>
    <property type="evidence" value="ECO:0007669"/>
    <property type="project" value="InterPro"/>
</dbReference>
<comment type="catalytic activity">
    <reaction evidence="1">
        <text>Transfers a segment of a (1-&gt;4)-alpha-D-glucan chain to a primary hydroxy group in a similar glucan chain.</text>
        <dbReference type="EC" id="2.4.1.18"/>
    </reaction>
</comment>
<dbReference type="GO" id="GO:0003844">
    <property type="term" value="F:1,4-alpha-glucan branching enzyme activity"/>
    <property type="evidence" value="ECO:0007669"/>
    <property type="project" value="UniProtKB-EC"/>
</dbReference>
<protein>
    <recommendedName>
        <fullName evidence="5">1,4-alpha-glucan-branching enzyme</fullName>
        <ecNumber evidence="4">2.4.1.18</ecNumber>
    </recommendedName>
    <alternativeName>
        <fullName evidence="9">Glycogen-branching enzyme</fullName>
    </alternativeName>
</protein>
<dbReference type="FunFam" id="3.20.20.80:FF:000001">
    <property type="entry name" value="1,4-alpha-glucan branching enzyme"/>
    <property type="match status" value="1"/>
</dbReference>
<evidence type="ECO:0000256" key="1">
    <source>
        <dbReference type="ARBA" id="ARBA00000826"/>
    </source>
</evidence>
<dbReference type="SMART" id="SM00642">
    <property type="entry name" value="Aamy"/>
    <property type="match status" value="1"/>
</dbReference>
<dbReference type="OrthoDB" id="196493at2759"/>
<keyword evidence="8" id="KW-0320">Glycogen biosynthesis</keyword>
<evidence type="ECO:0000256" key="9">
    <source>
        <dbReference type="ARBA" id="ARBA00031979"/>
    </source>
</evidence>
<evidence type="ECO:0000256" key="8">
    <source>
        <dbReference type="ARBA" id="ARBA00023056"/>
    </source>
</evidence>
<dbReference type="AlphaFoldDB" id="A0A1L9TZJ3"/>
<evidence type="ECO:0000256" key="4">
    <source>
        <dbReference type="ARBA" id="ARBA00012541"/>
    </source>
</evidence>
<comment type="function">
    <text evidence="10">Glycogen-branching enzyme participates in the glycogen biosynthetic process along with glycogenin and glycogen synthase. Generates alpha-1,6-glucosidic branches from alpha-1,4-linked glucose chains, to increase solubility of the glycogen polymer.</text>
</comment>
<evidence type="ECO:0000256" key="7">
    <source>
        <dbReference type="ARBA" id="ARBA00022679"/>
    </source>
</evidence>
<dbReference type="RefSeq" id="XP_040708635.1">
    <property type="nucleotide sequence ID" value="XM_040844322.1"/>
</dbReference>
<evidence type="ECO:0000256" key="12">
    <source>
        <dbReference type="SAM" id="MobiDB-lite"/>
    </source>
</evidence>
<dbReference type="InterPro" id="IPR006047">
    <property type="entry name" value="GH13_cat_dom"/>
</dbReference>
<dbReference type="FunFam" id="2.60.40.1180:FF:000003">
    <property type="entry name" value="1,4-alpha-glucan-branching enzyme, chloroplastic/amyloplastic"/>
    <property type="match status" value="1"/>
</dbReference>
<proteinExistence type="inferred from homology"/>
<evidence type="ECO:0000256" key="6">
    <source>
        <dbReference type="ARBA" id="ARBA00022676"/>
    </source>
</evidence>
<dbReference type="GO" id="GO:0005737">
    <property type="term" value="C:cytoplasm"/>
    <property type="evidence" value="ECO:0007669"/>
    <property type="project" value="TreeGrafter"/>
</dbReference>
<dbReference type="EMBL" id="KV878582">
    <property type="protein sequence ID" value="OJJ64829.1"/>
    <property type="molecule type" value="Genomic_DNA"/>
</dbReference>
<dbReference type="Pfam" id="PF02922">
    <property type="entry name" value="CBM_48"/>
    <property type="match status" value="1"/>
</dbReference>
<dbReference type="Gene3D" id="2.60.40.1180">
    <property type="entry name" value="Golgi alpha-mannosidase II"/>
    <property type="match status" value="1"/>
</dbReference>
<dbReference type="Pfam" id="PF02806">
    <property type="entry name" value="Alpha-amylase_C"/>
    <property type="match status" value="1"/>
</dbReference>
<evidence type="ECO:0000256" key="5">
    <source>
        <dbReference type="ARBA" id="ARBA00020932"/>
    </source>
</evidence>
<dbReference type="SUPFAM" id="SSF51011">
    <property type="entry name" value="Glycosyl hydrolase domain"/>
    <property type="match status" value="1"/>
</dbReference>
<dbReference type="SUPFAM" id="SSF81296">
    <property type="entry name" value="E set domains"/>
    <property type="match status" value="1"/>
</dbReference>
<comment type="pathway">
    <text evidence="2">Glycan biosynthesis; glycogen biosynthesis.</text>
</comment>
<keyword evidence="15" id="KW-1185">Reference proteome</keyword>
<dbReference type="SUPFAM" id="SSF51445">
    <property type="entry name" value="(Trans)glycosidases"/>
    <property type="match status" value="1"/>
</dbReference>
<dbReference type="InterPro" id="IPR014756">
    <property type="entry name" value="Ig_E-set"/>
</dbReference>
<evidence type="ECO:0000313" key="14">
    <source>
        <dbReference type="EMBL" id="OJJ64829.1"/>
    </source>
</evidence>
<dbReference type="EC" id="2.4.1.18" evidence="4"/>
<dbReference type="Gene3D" id="3.20.20.80">
    <property type="entry name" value="Glycosidases"/>
    <property type="match status" value="1"/>
</dbReference>
<dbReference type="GO" id="GO:0004553">
    <property type="term" value="F:hydrolase activity, hydrolyzing O-glycosyl compounds"/>
    <property type="evidence" value="ECO:0007669"/>
    <property type="project" value="InterPro"/>
</dbReference>
<feature type="region of interest" description="Disordered" evidence="12">
    <location>
        <begin position="1"/>
        <end position="25"/>
    </location>
</feature>
<dbReference type="InterPro" id="IPR013783">
    <property type="entry name" value="Ig-like_fold"/>
</dbReference>
<keyword evidence="6" id="KW-0328">Glycosyltransferase</keyword>
<evidence type="ECO:0000256" key="11">
    <source>
        <dbReference type="PIRSR" id="PIRSR000463-1"/>
    </source>
</evidence>
<keyword evidence="7" id="KW-0808">Transferase</keyword>
<sequence length="764" mass="87302">MSPAISEDTDPPHQRNAPLQEQSSEPLLSPVRFTSLHLRRLSDKNFHHPGRLSAKFLIFEAIRNADTKLKLAYLAAMASSSGPSAPSDGTGIIDLDPWLEPFREAIQRRFNYVENWVKTVNEVEGGLEKFSKGYEKFGFNVSENGDIIYREWAPNAVEASLVGDFNNWDTKANPMTRNDFGVWEINLPAKDGVPVIPHDSKLKITMVTPSGERIYRIPAWIKRVVQDLNVSPVYESVFWNPPKEKRYSFQHARPKKPESLRIYEAHVGISSPENKVATYKEFTANMLPRIKYLGYNAIQLMAVMEHAYYASFGYQVNNFFAASSRYGNPEDLKELVDTAHSMGLVVLLDVVHSHASKNVDDGLNMFDGSDHLYFHSGTKGQHELWDSRLFNYGSHEVLRFLLSNLRFWMEEYGFDGFRFDGVTSMLYTHHGIGTGFSGGYHEYFGPSVDDDGVMYLALANEMLHRLYPDCITVAEDVSGMPALCLPHNLGGIGFDYRLAMAIPDMYIKLLKEKSDNEWDIGNLAFTLTNRRHGEKTIAYAESHDQALVGDKSLMMWLCDKEMYTHMSVLTDFTPIIERGMALHKMIRLVTHTLGGEGYLNFEGNEFGHPEWLDFPRAGNNNSFWYARRQLNLTEDNLLRYKFLNEFDRAMQLTEAKYGWLHSPQAYISLKNEADKVLVFERAGLLWVFNFHPTDSFTDYRVGVETAGTYRVVLDTDDKQFGGLGRNDKSTRFFTTDMEWNGRKNFLQVYIPTRTALALALEETI</sequence>
<dbReference type="PIRSF" id="PIRSF000463">
    <property type="entry name" value="GlgB"/>
    <property type="match status" value="1"/>
</dbReference>
<evidence type="ECO:0000256" key="3">
    <source>
        <dbReference type="ARBA" id="ARBA00009000"/>
    </source>
</evidence>
<evidence type="ECO:0000259" key="13">
    <source>
        <dbReference type="SMART" id="SM00642"/>
    </source>
</evidence>
<dbReference type="InterPro" id="IPR013780">
    <property type="entry name" value="Glyco_hydro_b"/>
</dbReference>
<feature type="active site" description="Proton donor" evidence="11">
    <location>
        <position position="475"/>
    </location>
</feature>
<dbReference type="CDD" id="cd11321">
    <property type="entry name" value="AmyAc_bac_euk_BE"/>
    <property type="match status" value="1"/>
</dbReference>
<evidence type="ECO:0000256" key="2">
    <source>
        <dbReference type="ARBA" id="ARBA00004964"/>
    </source>
</evidence>